<evidence type="ECO:0000313" key="3">
    <source>
        <dbReference type="Proteomes" id="UP001500403"/>
    </source>
</evidence>
<dbReference type="RefSeq" id="WP_344489355.1">
    <property type="nucleotide sequence ID" value="NZ_BAAAUD010000005.1"/>
</dbReference>
<sequence length="66" mass="6828">MSRRSAPPTCTAADEELPAEAPHPYADGPLITTTAGVAPPGPAAERKPSGRPEVPRDRLDQLSPGV</sequence>
<organism evidence="2 3">
    <name type="scientific">Streptomyces enissocaesilis</name>
    <dbReference type="NCBI Taxonomy" id="332589"/>
    <lineage>
        <taxon>Bacteria</taxon>
        <taxon>Bacillati</taxon>
        <taxon>Actinomycetota</taxon>
        <taxon>Actinomycetes</taxon>
        <taxon>Kitasatosporales</taxon>
        <taxon>Streptomycetaceae</taxon>
        <taxon>Streptomyces</taxon>
        <taxon>Streptomyces rochei group</taxon>
    </lineage>
</organism>
<reference evidence="3" key="1">
    <citation type="journal article" date="2019" name="Int. J. Syst. Evol. Microbiol.">
        <title>The Global Catalogue of Microorganisms (GCM) 10K type strain sequencing project: providing services to taxonomists for standard genome sequencing and annotation.</title>
        <authorList>
            <consortium name="The Broad Institute Genomics Platform"/>
            <consortium name="The Broad Institute Genome Sequencing Center for Infectious Disease"/>
            <person name="Wu L."/>
            <person name="Ma J."/>
        </authorList>
    </citation>
    <scope>NUCLEOTIDE SEQUENCE [LARGE SCALE GENOMIC DNA]</scope>
    <source>
        <strain evidence="3">JCM 9088</strain>
    </source>
</reference>
<dbReference type="Proteomes" id="UP001500403">
    <property type="component" value="Unassembled WGS sequence"/>
</dbReference>
<gene>
    <name evidence="2" type="ORF">GCM10010446_03240</name>
</gene>
<feature type="region of interest" description="Disordered" evidence="1">
    <location>
        <begin position="1"/>
        <end position="66"/>
    </location>
</feature>
<evidence type="ECO:0000313" key="2">
    <source>
        <dbReference type="EMBL" id="GAA2922468.1"/>
    </source>
</evidence>
<keyword evidence="3" id="KW-1185">Reference proteome</keyword>
<feature type="compositionally biased region" description="Basic and acidic residues" evidence="1">
    <location>
        <begin position="44"/>
        <end position="60"/>
    </location>
</feature>
<comment type="caution">
    <text evidence="2">The sequence shown here is derived from an EMBL/GenBank/DDBJ whole genome shotgun (WGS) entry which is preliminary data.</text>
</comment>
<name>A0ABP6J5X0_9ACTN</name>
<protein>
    <submittedName>
        <fullName evidence="2">Uncharacterized protein</fullName>
    </submittedName>
</protein>
<accession>A0ABP6J5X0</accession>
<dbReference type="EMBL" id="BAAAUD010000005">
    <property type="protein sequence ID" value="GAA2922468.1"/>
    <property type="molecule type" value="Genomic_DNA"/>
</dbReference>
<proteinExistence type="predicted"/>
<evidence type="ECO:0000256" key="1">
    <source>
        <dbReference type="SAM" id="MobiDB-lite"/>
    </source>
</evidence>